<accession>A0A0G0H670</accession>
<comment type="caution">
    <text evidence="2">The sequence shown here is derived from an EMBL/GenBank/DDBJ whole genome shotgun (WGS) entry which is preliminary data.</text>
</comment>
<reference evidence="2 3" key="1">
    <citation type="journal article" date="2015" name="Nature">
        <title>rRNA introns, odd ribosomes, and small enigmatic genomes across a large radiation of phyla.</title>
        <authorList>
            <person name="Brown C.T."/>
            <person name="Hug L.A."/>
            <person name="Thomas B.C."/>
            <person name="Sharon I."/>
            <person name="Castelle C.J."/>
            <person name="Singh A."/>
            <person name="Wilkins M.J."/>
            <person name="Williams K.H."/>
            <person name="Banfield J.F."/>
        </authorList>
    </citation>
    <scope>NUCLEOTIDE SEQUENCE [LARGE SCALE GENOMIC DNA]</scope>
</reference>
<dbReference type="AlphaFoldDB" id="A0A0G0H670"/>
<keyword evidence="2" id="KW-0547">Nucleotide-binding</keyword>
<gene>
    <name evidence="2" type="ORF">US54_C0030G0009</name>
</gene>
<dbReference type="Pfam" id="PF13482">
    <property type="entry name" value="RNase_H_2"/>
    <property type="match status" value="1"/>
</dbReference>
<dbReference type="GO" id="GO:0004386">
    <property type="term" value="F:helicase activity"/>
    <property type="evidence" value="ECO:0007669"/>
    <property type="project" value="UniProtKB-KW"/>
</dbReference>
<protein>
    <submittedName>
        <fullName evidence="2">DEAD/DEAH box helicase domain protein</fullName>
    </submittedName>
</protein>
<evidence type="ECO:0000313" key="2">
    <source>
        <dbReference type="EMBL" id="KKQ37602.1"/>
    </source>
</evidence>
<feature type="domain" description="YprB ribonuclease H-like" evidence="1">
    <location>
        <begin position="7"/>
        <end position="152"/>
    </location>
</feature>
<keyword evidence="2" id="KW-0067">ATP-binding</keyword>
<dbReference type="EMBL" id="LBTJ01000030">
    <property type="protein sequence ID" value="KKQ37602.1"/>
    <property type="molecule type" value="Genomic_DNA"/>
</dbReference>
<dbReference type="SUPFAM" id="SSF53098">
    <property type="entry name" value="Ribonuclease H-like"/>
    <property type="match status" value="1"/>
</dbReference>
<keyword evidence="2" id="KW-0347">Helicase</keyword>
<dbReference type="InterPro" id="IPR038720">
    <property type="entry name" value="YprB_RNase_H-like_dom"/>
</dbReference>
<dbReference type="Gene3D" id="3.30.420.10">
    <property type="entry name" value="Ribonuclease H-like superfamily/Ribonuclease H"/>
    <property type="match status" value="1"/>
</dbReference>
<name>A0A0G0H670_9BACT</name>
<sequence>MQKFPLILDLETKHTFREFDDPQKLGITVVGIYDYSDRQGYIYREEELRRLFPKLEKASYIIGFNSRSFDLAVLQAYYPGDVTKLPQFDILDDIKRIIGKRVGLNDVAFATNNEKKTGHGLMAIDYYKEGKWDELEKYCLSDVMVTQRLFDYGVKHDNIYYMNETGKVPIRVSWRRYMEETGTDETALTLPF</sequence>
<proteinExistence type="predicted"/>
<dbReference type="STRING" id="1618481.US54_C0030G0009"/>
<evidence type="ECO:0000313" key="3">
    <source>
        <dbReference type="Proteomes" id="UP000034471"/>
    </source>
</evidence>
<keyword evidence="2" id="KW-0378">Hydrolase</keyword>
<evidence type="ECO:0000259" key="1">
    <source>
        <dbReference type="Pfam" id="PF13482"/>
    </source>
</evidence>
<dbReference type="InterPro" id="IPR012337">
    <property type="entry name" value="RNaseH-like_sf"/>
</dbReference>
<organism evidence="2 3">
    <name type="scientific">Candidatus Roizmanbacteria bacterium GW2011_GWA2_37_7</name>
    <dbReference type="NCBI Taxonomy" id="1618481"/>
    <lineage>
        <taxon>Bacteria</taxon>
        <taxon>Candidatus Roizmaniibacteriota</taxon>
    </lineage>
</organism>
<dbReference type="Proteomes" id="UP000034471">
    <property type="component" value="Unassembled WGS sequence"/>
</dbReference>
<dbReference type="GO" id="GO:0003676">
    <property type="term" value="F:nucleic acid binding"/>
    <property type="evidence" value="ECO:0007669"/>
    <property type="project" value="InterPro"/>
</dbReference>
<dbReference type="InterPro" id="IPR036397">
    <property type="entry name" value="RNaseH_sf"/>
</dbReference>